<dbReference type="AlphaFoldDB" id="B6GBL7"/>
<sequence>MRGTCKKVHGRSHRARDRCVYAMSMGAWGVRVCIQPGRAAFSPLRASVRGRAALRHPRRADVRPCGIRVARSAEPVSCRASLLPHIVGNASPNACRWLGMSPARHLRLRRLCGGRAQRGGMGYSLLNVHTE</sequence>
<protein>
    <submittedName>
        <fullName evidence="1">Uncharacterized protein</fullName>
    </submittedName>
</protein>
<dbReference type="HOGENOM" id="CLU_1924008_0_0_11"/>
<evidence type="ECO:0000313" key="2">
    <source>
        <dbReference type="Proteomes" id="UP000003560"/>
    </source>
</evidence>
<dbReference type="EMBL" id="ABXJ01000078">
    <property type="protein sequence ID" value="EEA90313.1"/>
    <property type="molecule type" value="Genomic_DNA"/>
</dbReference>
<comment type="caution">
    <text evidence="1">The sequence shown here is derived from an EMBL/GenBank/DDBJ whole genome shotgun (WGS) entry which is preliminary data.</text>
</comment>
<dbReference type="STRING" id="445975.COLSTE_01480"/>
<dbReference type="Proteomes" id="UP000003560">
    <property type="component" value="Unassembled WGS sequence"/>
</dbReference>
<organism evidence="1 2">
    <name type="scientific">Collinsella stercoris DSM 13279</name>
    <dbReference type="NCBI Taxonomy" id="445975"/>
    <lineage>
        <taxon>Bacteria</taxon>
        <taxon>Bacillati</taxon>
        <taxon>Actinomycetota</taxon>
        <taxon>Coriobacteriia</taxon>
        <taxon>Coriobacteriales</taxon>
        <taxon>Coriobacteriaceae</taxon>
        <taxon>Collinsella</taxon>
    </lineage>
</organism>
<proteinExistence type="predicted"/>
<name>B6GBL7_9ACTN</name>
<reference evidence="1 2" key="1">
    <citation type="submission" date="2008-10" db="EMBL/GenBank/DDBJ databases">
        <title>Draft genome sequence of Collinsella stercoris (DSM 13279).</title>
        <authorList>
            <person name="Sudarsanam P."/>
            <person name="Ley R."/>
            <person name="Guruge J."/>
            <person name="Turnbaugh P.J."/>
            <person name="Mahowald M."/>
            <person name="Liep D."/>
            <person name="Gordon J."/>
        </authorList>
    </citation>
    <scope>NUCLEOTIDE SEQUENCE [LARGE SCALE GENOMIC DNA]</scope>
    <source>
        <strain evidence="1 2">DSM 13279</strain>
    </source>
</reference>
<accession>B6GBL7</accession>
<gene>
    <name evidence="1" type="ORF">COLSTE_01480</name>
</gene>
<reference evidence="1 2" key="2">
    <citation type="submission" date="2008-10" db="EMBL/GenBank/DDBJ databases">
        <authorList>
            <person name="Fulton L."/>
            <person name="Clifton S."/>
            <person name="Fulton B."/>
            <person name="Xu J."/>
            <person name="Minx P."/>
            <person name="Pepin K.H."/>
            <person name="Johnson M."/>
            <person name="Thiruvilangam P."/>
            <person name="Bhonagiri V."/>
            <person name="Nash W.E."/>
            <person name="Mardis E.R."/>
            <person name="Wilson R.K."/>
        </authorList>
    </citation>
    <scope>NUCLEOTIDE SEQUENCE [LARGE SCALE GENOMIC DNA]</scope>
    <source>
        <strain evidence="1 2">DSM 13279</strain>
    </source>
</reference>
<evidence type="ECO:0000313" key="1">
    <source>
        <dbReference type="EMBL" id="EEA90313.1"/>
    </source>
</evidence>
<keyword evidence="2" id="KW-1185">Reference proteome</keyword>